<dbReference type="CDD" id="cd01834">
    <property type="entry name" value="SGNH_hydrolase_like_2"/>
    <property type="match status" value="1"/>
</dbReference>
<reference evidence="3 4" key="1">
    <citation type="submission" date="2016-10" db="EMBL/GenBank/DDBJ databases">
        <authorList>
            <person name="de Groot N.N."/>
        </authorList>
    </citation>
    <scope>NUCLEOTIDE SEQUENCE [LARGE SCALE GENOMIC DNA]</scope>
    <source>
        <strain evidence="3 4">DSM 25383</strain>
    </source>
</reference>
<organism evidence="3 4">
    <name type="scientific">Alistipes timonensis JC136</name>
    <dbReference type="NCBI Taxonomy" id="1033731"/>
    <lineage>
        <taxon>Bacteria</taxon>
        <taxon>Pseudomonadati</taxon>
        <taxon>Bacteroidota</taxon>
        <taxon>Bacteroidia</taxon>
        <taxon>Bacteroidales</taxon>
        <taxon>Rikenellaceae</taxon>
        <taxon>Alistipes</taxon>
    </lineage>
</organism>
<evidence type="ECO:0000256" key="1">
    <source>
        <dbReference type="SAM" id="SignalP"/>
    </source>
</evidence>
<name>A0A1H3XI79_9BACT</name>
<dbReference type="InterPro" id="IPR013830">
    <property type="entry name" value="SGNH_hydro"/>
</dbReference>
<gene>
    <name evidence="3" type="ORF">SAMN05444145_101226</name>
</gene>
<feature type="signal peptide" evidence="1">
    <location>
        <begin position="1"/>
        <end position="19"/>
    </location>
</feature>
<dbReference type="InterPro" id="IPR036514">
    <property type="entry name" value="SGNH_hydro_sf"/>
</dbReference>
<feature type="chain" id="PRO_5010169066" evidence="1">
    <location>
        <begin position="20"/>
        <end position="516"/>
    </location>
</feature>
<keyword evidence="4" id="KW-1185">Reference proteome</keyword>
<keyword evidence="1" id="KW-0732">Signal</keyword>
<dbReference type="Proteomes" id="UP000183253">
    <property type="component" value="Unassembled WGS sequence"/>
</dbReference>
<evidence type="ECO:0000259" key="2">
    <source>
        <dbReference type="Pfam" id="PF13472"/>
    </source>
</evidence>
<feature type="domain" description="SGNH hydrolase-type esterase" evidence="2">
    <location>
        <begin position="284"/>
        <end position="500"/>
    </location>
</feature>
<evidence type="ECO:0000313" key="3">
    <source>
        <dbReference type="EMBL" id="SDZ99046.1"/>
    </source>
</evidence>
<dbReference type="InterPro" id="IPR029058">
    <property type="entry name" value="AB_hydrolase_fold"/>
</dbReference>
<evidence type="ECO:0000313" key="4">
    <source>
        <dbReference type="Proteomes" id="UP000183253"/>
    </source>
</evidence>
<dbReference type="Gene3D" id="3.40.50.1820">
    <property type="entry name" value="alpha/beta hydrolase"/>
    <property type="match status" value="1"/>
</dbReference>
<dbReference type="GO" id="GO:0016747">
    <property type="term" value="F:acyltransferase activity, transferring groups other than amino-acyl groups"/>
    <property type="evidence" value="ECO:0007669"/>
    <property type="project" value="TreeGrafter"/>
</dbReference>
<dbReference type="SUPFAM" id="SSF53474">
    <property type="entry name" value="alpha/beta-Hydrolases"/>
    <property type="match status" value="1"/>
</dbReference>
<protein>
    <submittedName>
        <fullName evidence="3">S-formylglutathione hydrolase FrmB</fullName>
    </submittedName>
</protein>
<dbReference type="STRING" id="1033731.SAMN05444145_101226"/>
<dbReference type="EMBL" id="FNRI01000001">
    <property type="protein sequence ID" value="SDZ99046.1"/>
    <property type="molecule type" value="Genomic_DNA"/>
</dbReference>
<dbReference type="Pfam" id="PF13472">
    <property type="entry name" value="Lipase_GDSL_2"/>
    <property type="match status" value="1"/>
</dbReference>
<dbReference type="Pfam" id="PF00756">
    <property type="entry name" value="Esterase"/>
    <property type="match status" value="1"/>
</dbReference>
<dbReference type="PANTHER" id="PTHR48098">
    <property type="entry name" value="ENTEROCHELIN ESTERASE-RELATED"/>
    <property type="match status" value="1"/>
</dbReference>
<dbReference type="InterPro" id="IPR050583">
    <property type="entry name" value="Mycobacterial_A85_antigen"/>
</dbReference>
<keyword evidence="3" id="KW-0378">Hydrolase</keyword>
<dbReference type="Gene3D" id="3.40.50.1110">
    <property type="entry name" value="SGNH hydrolase"/>
    <property type="match status" value="1"/>
</dbReference>
<dbReference type="SUPFAM" id="SSF52266">
    <property type="entry name" value="SGNH hydrolase"/>
    <property type="match status" value="1"/>
</dbReference>
<proteinExistence type="predicted"/>
<dbReference type="GO" id="GO:0016788">
    <property type="term" value="F:hydrolase activity, acting on ester bonds"/>
    <property type="evidence" value="ECO:0007669"/>
    <property type="project" value="UniProtKB-ARBA"/>
</dbReference>
<dbReference type="AlphaFoldDB" id="A0A1H3XI79"/>
<accession>A0A1H3XI79</accession>
<dbReference type="PANTHER" id="PTHR48098:SF1">
    <property type="entry name" value="DIACYLGLYCEROL ACYLTRANSFERASE_MYCOLYLTRANSFERASE AG85A"/>
    <property type="match status" value="1"/>
</dbReference>
<sequence>MKRYFLILCFLLAAATVSAARIDTVAVFSAKMQRDIPALVVVPDAGIGQRMPVLYLLHGYSGSHMTWQRDVTDLRPLADAYGMIIACPDGENSWYWDSPLDPASQFETFVSQEFPDWIDAHYLTIPSREGRAITGLSMGGHGALWTALRHKDRFGAAGSTSGGVDIRPFPDSWEMKKQLGELKENPERWDAHTIINQADGLRDGELALVIDCGYQDFFYQVNVNLHEKLMRRGVSHDFLTRPGEHNSAYWSNSLPYQVLFFHRYFQRQIPPEAVAVATGRRVVFIGDSITDGNWGKGDGKRSSDRNLWDRNHLYGSGYMYLCATYYQGYFPERGYLFFNRGVGGNTLGELADRWQEDVVDLRPDVLSVLVGTNDVWRYLHGLMTGGAAKPEFDFAGWEKTYRRLLDEARRANPDLKILLCTPFAAPSGAVVEGIQGEYYPLRQQLLAQCCAVIERIAADYGAALVPFHRLVAGLETALPNGDATYWVWDGIHPTPACHRRMADCWIEAAAWSGAME</sequence>
<dbReference type="InterPro" id="IPR000801">
    <property type="entry name" value="Esterase-like"/>
</dbReference>